<dbReference type="NCBIfam" id="TIGR00715">
    <property type="entry name" value="precor6x_red"/>
    <property type="match status" value="1"/>
</dbReference>
<organism evidence="4 5">
    <name type="scientific">Mesorhizobium retamae</name>
    <dbReference type="NCBI Taxonomy" id="2912854"/>
    <lineage>
        <taxon>Bacteria</taxon>
        <taxon>Pseudomonadati</taxon>
        <taxon>Pseudomonadota</taxon>
        <taxon>Alphaproteobacteria</taxon>
        <taxon>Hyphomicrobiales</taxon>
        <taxon>Phyllobacteriaceae</taxon>
        <taxon>Mesorhizobium</taxon>
    </lineage>
</organism>
<gene>
    <name evidence="4" type="ORF">L4923_29780</name>
</gene>
<comment type="pathway">
    <text evidence="1">Cofactor biosynthesis; adenosylcobalamin biosynthesis.</text>
</comment>
<dbReference type="EMBL" id="JAKREW010000080">
    <property type="protein sequence ID" value="MCG7509230.1"/>
    <property type="molecule type" value="Genomic_DNA"/>
</dbReference>
<reference evidence="4 5" key="1">
    <citation type="submission" date="2022-02" db="EMBL/GenBank/DDBJ databases">
        <title>Draft genome sequence of Mezorhizobium retamae strain IRAMC:0171 isolated from Retama raetam nodules.</title>
        <authorList>
            <person name="Bengaied R."/>
            <person name="Sbissi I."/>
            <person name="Huber K."/>
            <person name="Ghodbane F."/>
            <person name="Nouioui I."/>
            <person name="Tarhouni M."/>
            <person name="Gtari M."/>
        </authorList>
    </citation>
    <scope>NUCLEOTIDE SEQUENCE [LARGE SCALE GENOMIC DNA]</scope>
    <source>
        <strain evidence="4 5">IRAMC:0171</strain>
    </source>
</reference>
<evidence type="ECO:0000256" key="1">
    <source>
        <dbReference type="ARBA" id="ARBA00004953"/>
    </source>
</evidence>
<dbReference type="Proteomes" id="UP001201701">
    <property type="component" value="Unassembled WGS sequence"/>
</dbReference>
<comment type="caution">
    <text evidence="4">The sequence shown here is derived from an EMBL/GenBank/DDBJ whole genome shotgun (WGS) entry which is preliminary data.</text>
</comment>
<dbReference type="RefSeq" id="WP_239370725.1">
    <property type="nucleotide sequence ID" value="NZ_JAKREW010000080.1"/>
</dbReference>
<dbReference type="PANTHER" id="PTHR36925">
    <property type="entry name" value="COBALT-PRECORRIN-6A REDUCTASE"/>
    <property type="match status" value="1"/>
</dbReference>
<name>A0ABS9QP55_9HYPH</name>
<keyword evidence="3 4" id="KW-0560">Oxidoreductase</keyword>
<dbReference type="NCBIfam" id="NF005968">
    <property type="entry name" value="PRK08057.1-2"/>
    <property type="match status" value="1"/>
</dbReference>
<evidence type="ECO:0000256" key="3">
    <source>
        <dbReference type="ARBA" id="ARBA00023002"/>
    </source>
</evidence>
<dbReference type="PROSITE" id="PS51014">
    <property type="entry name" value="COBK_CBIJ"/>
    <property type="match status" value="1"/>
</dbReference>
<evidence type="ECO:0000256" key="2">
    <source>
        <dbReference type="ARBA" id="ARBA00022573"/>
    </source>
</evidence>
<dbReference type="Pfam" id="PF02571">
    <property type="entry name" value="CbiJ"/>
    <property type="match status" value="1"/>
</dbReference>
<dbReference type="GO" id="GO:0016491">
    <property type="term" value="F:oxidoreductase activity"/>
    <property type="evidence" value="ECO:0007669"/>
    <property type="project" value="UniProtKB-KW"/>
</dbReference>
<evidence type="ECO:0000313" key="4">
    <source>
        <dbReference type="EMBL" id="MCG7509230.1"/>
    </source>
</evidence>
<protein>
    <submittedName>
        <fullName evidence="4">Cobalt-precorrin-6A reductase</fullName>
        <ecNumber evidence="4">1.3.1.106</ecNumber>
    </submittedName>
</protein>
<sequence length="255" mass="27225">MSHRILILGGTTEARQLAGQLAARPDVEVTLSLAGRTEKPIAQQVPTRVGGFGGAEGLAGYLRDTRIDLLIDATHPYAARISDNAAKAAQRAGVPILALRRPGWEREDGDRWTEVDDASAAAVALGLSARRVFLALGRQEVGAFEAAPQHHYLLRSVDPVEPPLGVPHVDYLLARGPFREADEHRLLVEHQTDVIVSKNSGGDATYGKIAAARALGIEVVMIRRPALPGVPSAPSIPELIAIVDHSLRPVAERGV</sequence>
<keyword evidence="5" id="KW-1185">Reference proteome</keyword>
<dbReference type="EC" id="1.3.1.106" evidence="4"/>
<dbReference type="PANTHER" id="PTHR36925:SF1">
    <property type="entry name" value="COBALT-PRECORRIN-6A REDUCTASE"/>
    <property type="match status" value="1"/>
</dbReference>
<accession>A0ABS9QP55</accession>
<proteinExistence type="predicted"/>
<keyword evidence="2" id="KW-0169">Cobalamin biosynthesis</keyword>
<dbReference type="InterPro" id="IPR003723">
    <property type="entry name" value="Precorrin-6x_reduct"/>
</dbReference>
<evidence type="ECO:0000313" key="5">
    <source>
        <dbReference type="Proteomes" id="UP001201701"/>
    </source>
</evidence>